<sequence>MDVLAKSLVRIINKYEFCEDASMKNDAAFNIIPLKNPKTPKREIKKEHKEIVLSVSSFM</sequence>
<accession>X1D5Y1</accession>
<proteinExistence type="predicted"/>
<organism evidence="1">
    <name type="scientific">marine sediment metagenome</name>
    <dbReference type="NCBI Taxonomy" id="412755"/>
    <lineage>
        <taxon>unclassified sequences</taxon>
        <taxon>metagenomes</taxon>
        <taxon>ecological metagenomes</taxon>
    </lineage>
</organism>
<dbReference type="AlphaFoldDB" id="X1D5Y1"/>
<evidence type="ECO:0000313" key="1">
    <source>
        <dbReference type="EMBL" id="GAH00474.1"/>
    </source>
</evidence>
<protein>
    <submittedName>
        <fullName evidence="1">Uncharacterized protein</fullName>
    </submittedName>
</protein>
<comment type="caution">
    <text evidence="1">The sequence shown here is derived from an EMBL/GenBank/DDBJ whole genome shotgun (WGS) entry which is preliminary data.</text>
</comment>
<dbReference type="EMBL" id="BART01020131">
    <property type="protein sequence ID" value="GAH00474.1"/>
    <property type="molecule type" value="Genomic_DNA"/>
</dbReference>
<gene>
    <name evidence="1" type="ORF">S01H4_37469</name>
</gene>
<name>X1D5Y1_9ZZZZ</name>
<reference evidence="1" key="1">
    <citation type="journal article" date="2014" name="Front. Microbiol.">
        <title>High frequency of phylogenetically diverse reductive dehalogenase-homologous genes in deep subseafloor sedimentary metagenomes.</title>
        <authorList>
            <person name="Kawai M."/>
            <person name="Futagami T."/>
            <person name="Toyoda A."/>
            <person name="Takaki Y."/>
            <person name="Nishi S."/>
            <person name="Hori S."/>
            <person name="Arai W."/>
            <person name="Tsubouchi T."/>
            <person name="Morono Y."/>
            <person name="Uchiyama I."/>
            <person name="Ito T."/>
            <person name="Fujiyama A."/>
            <person name="Inagaki F."/>
            <person name="Takami H."/>
        </authorList>
    </citation>
    <scope>NUCLEOTIDE SEQUENCE</scope>
    <source>
        <strain evidence="1">Expedition CK06-06</strain>
    </source>
</reference>